<dbReference type="Gene3D" id="1.20.1280.290">
    <property type="match status" value="1"/>
</dbReference>
<feature type="transmembrane region" description="Helical" evidence="9">
    <location>
        <begin position="44"/>
        <end position="62"/>
    </location>
</feature>
<comment type="caution">
    <text evidence="10">The sequence shown here is derived from an EMBL/GenBank/DDBJ whole genome shotgun (WGS) entry which is preliminary data.</text>
</comment>
<comment type="similarity">
    <text evidence="2">Belongs to the SWEET sugar transporter family.</text>
</comment>
<evidence type="ECO:0000313" key="10">
    <source>
        <dbReference type="EMBL" id="KAK9669419.1"/>
    </source>
</evidence>
<sequence>MVDPDKARPIIGMIGRSISFGLFLSSTCTELLSIKNKSIRKFHVDPYIATILNCVMWVTYGVPQVNPDHFISVLHNSFGLAIEIIYVLIFFYFSVDGCLTRKKIICGVIFEVIFTVIIVFITFILRTITTRTVFVGTLCVSFNILMYFSPLTVVKQVIKTKSVKYMPF</sequence>
<dbReference type="InterPro" id="IPR047664">
    <property type="entry name" value="SWEET"/>
</dbReference>
<evidence type="ECO:0000256" key="9">
    <source>
        <dbReference type="SAM" id="Phobius"/>
    </source>
</evidence>
<dbReference type="GO" id="GO:0051119">
    <property type="term" value="F:sugar transmembrane transporter activity"/>
    <property type="evidence" value="ECO:0007669"/>
    <property type="project" value="InterPro"/>
</dbReference>
<feature type="transmembrane region" description="Helical" evidence="9">
    <location>
        <begin position="134"/>
        <end position="154"/>
    </location>
</feature>
<keyword evidence="11" id="KW-1185">Reference proteome</keyword>
<feature type="transmembrane region" description="Helical" evidence="9">
    <location>
        <begin position="13"/>
        <end position="32"/>
    </location>
</feature>
<dbReference type="GO" id="GO:0016020">
    <property type="term" value="C:membrane"/>
    <property type="evidence" value="ECO:0007669"/>
    <property type="project" value="InterPro"/>
</dbReference>
<name>A0AAW1GX55_SAPOF</name>
<evidence type="ECO:0000256" key="4">
    <source>
        <dbReference type="ARBA" id="ARBA00022597"/>
    </source>
</evidence>
<dbReference type="Pfam" id="PF03083">
    <property type="entry name" value="MtN3_slv"/>
    <property type="match status" value="2"/>
</dbReference>
<evidence type="ECO:0000313" key="11">
    <source>
        <dbReference type="Proteomes" id="UP001443914"/>
    </source>
</evidence>
<keyword evidence="6" id="KW-0677">Repeat</keyword>
<feature type="transmembrane region" description="Helical" evidence="9">
    <location>
        <begin position="74"/>
        <end position="93"/>
    </location>
</feature>
<evidence type="ECO:0000256" key="5">
    <source>
        <dbReference type="ARBA" id="ARBA00022692"/>
    </source>
</evidence>
<dbReference type="InterPro" id="IPR004316">
    <property type="entry name" value="SWEET_rpt"/>
</dbReference>
<dbReference type="GO" id="GO:0012505">
    <property type="term" value="C:endomembrane system"/>
    <property type="evidence" value="ECO:0007669"/>
    <property type="project" value="UniProtKB-SubCell"/>
</dbReference>
<dbReference type="Proteomes" id="UP001443914">
    <property type="component" value="Unassembled WGS sequence"/>
</dbReference>
<keyword evidence="8 9" id="KW-0472">Membrane</keyword>
<keyword evidence="5 9" id="KW-0812">Transmembrane</keyword>
<evidence type="ECO:0000256" key="8">
    <source>
        <dbReference type="ARBA" id="ARBA00023136"/>
    </source>
</evidence>
<organism evidence="10 11">
    <name type="scientific">Saponaria officinalis</name>
    <name type="common">Common soapwort</name>
    <name type="synonym">Lychnis saponaria</name>
    <dbReference type="NCBI Taxonomy" id="3572"/>
    <lineage>
        <taxon>Eukaryota</taxon>
        <taxon>Viridiplantae</taxon>
        <taxon>Streptophyta</taxon>
        <taxon>Embryophyta</taxon>
        <taxon>Tracheophyta</taxon>
        <taxon>Spermatophyta</taxon>
        <taxon>Magnoliopsida</taxon>
        <taxon>eudicotyledons</taxon>
        <taxon>Gunneridae</taxon>
        <taxon>Pentapetalae</taxon>
        <taxon>Caryophyllales</taxon>
        <taxon>Caryophyllaceae</taxon>
        <taxon>Caryophylleae</taxon>
        <taxon>Saponaria</taxon>
    </lineage>
</organism>
<reference evidence="10" key="1">
    <citation type="submission" date="2024-03" db="EMBL/GenBank/DDBJ databases">
        <title>WGS assembly of Saponaria officinalis var. Norfolk2.</title>
        <authorList>
            <person name="Jenkins J."/>
            <person name="Shu S."/>
            <person name="Grimwood J."/>
            <person name="Barry K."/>
            <person name="Goodstein D."/>
            <person name="Schmutz J."/>
            <person name="Leebens-Mack J."/>
            <person name="Osbourn A."/>
        </authorList>
    </citation>
    <scope>NUCLEOTIDE SEQUENCE [LARGE SCALE GENOMIC DNA]</scope>
    <source>
        <strain evidence="10">JIC</strain>
    </source>
</reference>
<dbReference type="AlphaFoldDB" id="A0AAW1GX55"/>
<keyword evidence="3" id="KW-0813">Transport</keyword>
<protein>
    <submittedName>
        <fullName evidence="10">Uncharacterized protein</fullName>
    </submittedName>
</protein>
<accession>A0AAW1GX55</accession>
<evidence type="ECO:0000256" key="3">
    <source>
        <dbReference type="ARBA" id="ARBA00022448"/>
    </source>
</evidence>
<keyword evidence="4" id="KW-0762">Sugar transport</keyword>
<evidence type="ECO:0000256" key="2">
    <source>
        <dbReference type="ARBA" id="ARBA00007809"/>
    </source>
</evidence>
<gene>
    <name evidence="10" type="ORF">RND81_13G128400</name>
</gene>
<comment type="subcellular location">
    <subcellularLocation>
        <location evidence="1">Endomembrane system</location>
        <topology evidence="1">Multi-pass membrane protein</topology>
    </subcellularLocation>
</comment>
<evidence type="ECO:0000256" key="7">
    <source>
        <dbReference type="ARBA" id="ARBA00022989"/>
    </source>
</evidence>
<feature type="transmembrane region" description="Helical" evidence="9">
    <location>
        <begin position="105"/>
        <end position="128"/>
    </location>
</feature>
<evidence type="ECO:0000256" key="6">
    <source>
        <dbReference type="ARBA" id="ARBA00022737"/>
    </source>
</evidence>
<dbReference type="PANTHER" id="PTHR10791:SF159">
    <property type="entry name" value="BIDIRECTIONAL SUGAR TRANSPORTER SWEET5"/>
    <property type="match status" value="1"/>
</dbReference>
<dbReference type="EMBL" id="JBDFQZ010000013">
    <property type="protein sequence ID" value="KAK9669419.1"/>
    <property type="molecule type" value="Genomic_DNA"/>
</dbReference>
<evidence type="ECO:0000256" key="1">
    <source>
        <dbReference type="ARBA" id="ARBA00004127"/>
    </source>
</evidence>
<dbReference type="PANTHER" id="PTHR10791">
    <property type="entry name" value="RAG1-ACTIVATING PROTEIN 1"/>
    <property type="match status" value="1"/>
</dbReference>
<keyword evidence="7 9" id="KW-1133">Transmembrane helix</keyword>
<proteinExistence type="inferred from homology"/>